<comment type="caution">
    <text evidence="1">The sequence shown here is derived from an EMBL/GenBank/DDBJ whole genome shotgun (WGS) entry which is preliminary data.</text>
</comment>
<organism evidence="1 2">
    <name type="scientific">Candidatus Acutalibacter pullistercoris</name>
    <dbReference type="NCBI Taxonomy" id="2838418"/>
    <lineage>
        <taxon>Bacteria</taxon>
        <taxon>Bacillati</taxon>
        <taxon>Bacillota</taxon>
        <taxon>Clostridia</taxon>
        <taxon>Eubacteriales</taxon>
        <taxon>Acutalibacteraceae</taxon>
        <taxon>Acutalibacter</taxon>
    </lineage>
</organism>
<dbReference type="AlphaFoldDB" id="A0A9D1YDC0"/>
<dbReference type="Proteomes" id="UP000823915">
    <property type="component" value="Unassembled WGS sequence"/>
</dbReference>
<evidence type="ECO:0000313" key="2">
    <source>
        <dbReference type="Proteomes" id="UP000823915"/>
    </source>
</evidence>
<gene>
    <name evidence="1" type="ORF">H9838_07700</name>
</gene>
<evidence type="ECO:0000313" key="1">
    <source>
        <dbReference type="EMBL" id="HIY27036.1"/>
    </source>
</evidence>
<reference evidence="1" key="2">
    <citation type="submission" date="2021-04" db="EMBL/GenBank/DDBJ databases">
        <authorList>
            <person name="Gilroy R."/>
        </authorList>
    </citation>
    <scope>NUCLEOTIDE SEQUENCE</scope>
    <source>
        <strain evidence="1">1282</strain>
    </source>
</reference>
<proteinExistence type="predicted"/>
<accession>A0A9D1YDC0</accession>
<protein>
    <submittedName>
        <fullName evidence="1">Uncharacterized protein</fullName>
    </submittedName>
</protein>
<name>A0A9D1YDC0_9FIRM</name>
<sequence>MRPREAGRRRSGTAGKLALALVTLLHVSLSLALAVYNRRETLKVLRRQDGTMLVISAQKETKAGKTP</sequence>
<dbReference type="EMBL" id="DXDU01000123">
    <property type="protein sequence ID" value="HIY27036.1"/>
    <property type="molecule type" value="Genomic_DNA"/>
</dbReference>
<reference evidence="1" key="1">
    <citation type="journal article" date="2021" name="PeerJ">
        <title>Extensive microbial diversity within the chicken gut microbiome revealed by metagenomics and culture.</title>
        <authorList>
            <person name="Gilroy R."/>
            <person name="Ravi A."/>
            <person name="Getino M."/>
            <person name="Pursley I."/>
            <person name="Horton D.L."/>
            <person name="Alikhan N.F."/>
            <person name="Baker D."/>
            <person name="Gharbi K."/>
            <person name="Hall N."/>
            <person name="Watson M."/>
            <person name="Adriaenssens E.M."/>
            <person name="Foster-Nyarko E."/>
            <person name="Jarju S."/>
            <person name="Secka A."/>
            <person name="Antonio M."/>
            <person name="Oren A."/>
            <person name="Chaudhuri R.R."/>
            <person name="La Ragione R."/>
            <person name="Hildebrand F."/>
            <person name="Pallen M.J."/>
        </authorList>
    </citation>
    <scope>NUCLEOTIDE SEQUENCE</scope>
    <source>
        <strain evidence="1">1282</strain>
    </source>
</reference>